<feature type="compositionally biased region" description="Basic residues" evidence="1">
    <location>
        <begin position="336"/>
        <end position="349"/>
    </location>
</feature>
<sequence>MCNSTPSSPIVTNRATDITSDQYITPPSSFIGPPTPPATEGRFPQAERILTNLRDTQRGHPKLRGKHWCIQFSLADGEFDEIVRRLEGDPDLNRYVKDKIRYDYDYKTRQFAIRMPSDIHETFREALHQEIWKWIKELATREDNVGIFARGMADTEGAPSYKFPPTLATDADHSIGSDATADVDSTQAIHTPDIPFRHEEDALPGTIIEVAYSQTSKDLRRLAYTYLVHSNAAVQVVFGFNLKDGPTQRAAFSVWRSKDEDDVLSMVPQYYNQEFRSVDGEPTGHGPLCFRLQDFAMDDTAKDILGADDEELSITMDQLCSFLSKAEKKVEDRKKGGLRTKRTRAGKRKLPLEETPERPITVEDEEEWEHDEARAAKRANEGDGSYSGPRKLTAGLTRRRSARLGDASQPSSS</sequence>
<dbReference type="STRING" id="97972.A0A2V1CYV5"/>
<dbReference type="Proteomes" id="UP000244855">
    <property type="component" value="Unassembled WGS sequence"/>
</dbReference>
<accession>A0A2V1CYV5</accession>
<proteinExistence type="predicted"/>
<protein>
    <submittedName>
        <fullName evidence="2">Uncharacterized protein</fullName>
    </submittedName>
</protein>
<evidence type="ECO:0000313" key="3">
    <source>
        <dbReference type="Proteomes" id="UP000244855"/>
    </source>
</evidence>
<feature type="compositionally biased region" description="Basic and acidic residues" evidence="1">
    <location>
        <begin position="371"/>
        <end position="381"/>
    </location>
</feature>
<feature type="compositionally biased region" description="Basic and acidic residues" evidence="1">
    <location>
        <begin position="350"/>
        <end position="361"/>
    </location>
</feature>
<evidence type="ECO:0000256" key="1">
    <source>
        <dbReference type="SAM" id="MobiDB-lite"/>
    </source>
</evidence>
<dbReference type="AlphaFoldDB" id="A0A2V1CYV5"/>
<organism evidence="2 3">
    <name type="scientific">Periconia macrospinosa</name>
    <dbReference type="NCBI Taxonomy" id="97972"/>
    <lineage>
        <taxon>Eukaryota</taxon>
        <taxon>Fungi</taxon>
        <taxon>Dikarya</taxon>
        <taxon>Ascomycota</taxon>
        <taxon>Pezizomycotina</taxon>
        <taxon>Dothideomycetes</taxon>
        <taxon>Pleosporomycetidae</taxon>
        <taxon>Pleosporales</taxon>
        <taxon>Massarineae</taxon>
        <taxon>Periconiaceae</taxon>
        <taxon>Periconia</taxon>
    </lineage>
</organism>
<feature type="region of interest" description="Disordered" evidence="1">
    <location>
        <begin position="331"/>
        <end position="413"/>
    </location>
</feature>
<keyword evidence="3" id="KW-1185">Reference proteome</keyword>
<reference evidence="2 3" key="1">
    <citation type="journal article" date="2018" name="Sci. Rep.">
        <title>Comparative genomics provides insights into the lifestyle and reveals functional heterogeneity of dark septate endophytic fungi.</title>
        <authorList>
            <person name="Knapp D.G."/>
            <person name="Nemeth J.B."/>
            <person name="Barry K."/>
            <person name="Hainaut M."/>
            <person name="Henrissat B."/>
            <person name="Johnson J."/>
            <person name="Kuo A."/>
            <person name="Lim J.H.P."/>
            <person name="Lipzen A."/>
            <person name="Nolan M."/>
            <person name="Ohm R.A."/>
            <person name="Tamas L."/>
            <person name="Grigoriev I.V."/>
            <person name="Spatafora J.W."/>
            <person name="Nagy L.G."/>
            <person name="Kovacs G.M."/>
        </authorList>
    </citation>
    <scope>NUCLEOTIDE SEQUENCE [LARGE SCALE GENOMIC DNA]</scope>
    <source>
        <strain evidence="2 3">DSE2036</strain>
    </source>
</reference>
<evidence type="ECO:0000313" key="2">
    <source>
        <dbReference type="EMBL" id="PVH90908.1"/>
    </source>
</evidence>
<dbReference type="OrthoDB" id="3777810at2759"/>
<dbReference type="EMBL" id="KZ806042">
    <property type="protein sequence ID" value="PVH90908.1"/>
    <property type="molecule type" value="Genomic_DNA"/>
</dbReference>
<gene>
    <name evidence="2" type="ORF">DM02DRAFT_577520</name>
</gene>
<name>A0A2V1CYV5_9PLEO</name>